<reference evidence="2" key="1">
    <citation type="journal article" date="2021" name="Nat. Commun.">
        <title>Genetic determinants of endophytism in the Arabidopsis root mycobiome.</title>
        <authorList>
            <person name="Mesny F."/>
            <person name="Miyauchi S."/>
            <person name="Thiergart T."/>
            <person name="Pickel B."/>
            <person name="Atanasova L."/>
            <person name="Karlsson M."/>
            <person name="Huettel B."/>
            <person name="Barry K.W."/>
            <person name="Haridas S."/>
            <person name="Chen C."/>
            <person name="Bauer D."/>
            <person name="Andreopoulos W."/>
            <person name="Pangilinan J."/>
            <person name="LaButti K."/>
            <person name="Riley R."/>
            <person name="Lipzen A."/>
            <person name="Clum A."/>
            <person name="Drula E."/>
            <person name="Henrissat B."/>
            <person name="Kohler A."/>
            <person name="Grigoriev I.V."/>
            <person name="Martin F.M."/>
            <person name="Hacquard S."/>
        </authorList>
    </citation>
    <scope>NUCLEOTIDE SEQUENCE</scope>
    <source>
        <strain evidence="2">FSSC 5 MPI-SDFR-AT-0091</strain>
    </source>
</reference>
<dbReference type="SMART" id="SM00220">
    <property type="entry name" value="S_TKc"/>
    <property type="match status" value="1"/>
</dbReference>
<feature type="domain" description="Protein kinase" evidence="1">
    <location>
        <begin position="140"/>
        <end position="487"/>
    </location>
</feature>
<organism evidence="2 3">
    <name type="scientific">Fusarium solani</name>
    <name type="common">Filamentous fungus</name>
    <dbReference type="NCBI Taxonomy" id="169388"/>
    <lineage>
        <taxon>Eukaryota</taxon>
        <taxon>Fungi</taxon>
        <taxon>Dikarya</taxon>
        <taxon>Ascomycota</taxon>
        <taxon>Pezizomycotina</taxon>
        <taxon>Sordariomycetes</taxon>
        <taxon>Hypocreomycetidae</taxon>
        <taxon>Hypocreales</taxon>
        <taxon>Nectriaceae</taxon>
        <taxon>Fusarium</taxon>
        <taxon>Fusarium solani species complex</taxon>
    </lineage>
</organism>
<keyword evidence="3" id="KW-1185">Reference proteome</keyword>
<protein>
    <submittedName>
        <fullName evidence="2">Kinase-like domain-containing protein</fullName>
    </submittedName>
</protein>
<name>A0A9P9HDH2_FUSSL</name>
<dbReference type="GO" id="GO:0005524">
    <property type="term" value="F:ATP binding"/>
    <property type="evidence" value="ECO:0007669"/>
    <property type="project" value="InterPro"/>
</dbReference>
<evidence type="ECO:0000313" key="3">
    <source>
        <dbReference type="Proteomes" id="UP000736672"/>
    </source>
</evidence>
<keyword evidence="2" id="KW-0418">Kinase</keyword>
<gene>
    <name evidence="2" type="ORF">B0J15DRAFT_366580</name>
</gene>
<evidence type="ECO:0000313" key="2">
    <source>
        <dbReference type="EMBL" id="KAH7254888.1"/>
    </source>
</evidence>
<feature type="non-terminal residue" evidence="2">
    <location>
        <position position="511"/>
    </location>
</feature>
<keyword evidence="2" id="KW-0808">Transferase</keyword>
<dbReference type="GO" id="GO:0004674">
    <property type="term" value="F:protein serine/threonine kinase activity"/>
    <property type="evidence" value="ECO:0007669"/>
    <property type="project" value="TreeGrafter"/>
</dbReference>
<dbReference type="Gene3D" id="1.10.510.10">
    <property type="entry name" value="Transferase(Phosphotransferase) domain 1"/>
    <property type="match status" value="1"/>
</dbReference>
<dbReference type="PANTHER" id="PTHR24359">
    <property type="entry name" value="SERINE/THREONINE-PROTEIN KINASE SBK1"/>
    <property type="match status" value="1"/>
</dbReference>
<dbReference type="OrthoDB" id="9992527at2759"/>
<dbReference type="PANTHER" id="PTHR24359:SF1">
    <property type="entry name" value="INHIBITOR OF NUCLEAR FACTOR KAPPA-B KINASE EPSILON SUBUNIT HOMOLOG 1-RELATED"/>
    <property type="match status" value="1"/>
</dbReference>
<dbReference type="Proteomes" id="UP000736672">
    <property type="component" value="Unassembled WGS sequence"/>
</dbReference>
<dbReference type="Pfam" id="PF00069">
    <property type="entry name" value="Pkinase"/>
    <property type="match status" value="1"/>
</dbReference>
<dbReference type="InterPro" id="IPR000719">
    <property type="entry name" value="Prot_kinase_dom"/>
</dbReference>
<dbReference type="SUPFAM" id="SSF56112">
    <property type="entry name" value="Protein kinase-like (PK-like)"/>
    <property type="match status" value="1"/>
</dbReference>
<accession>A0A9P9HDH2</accession>
<dbReference type="EMBL" id="JAGTJS010000010">
    <property type="protein sequence ID" value="KAH7254888.1"/>
    <property type="molecule type" value="Genomic_DNA"/>
</dbReference>
<comment type="caution">
    <text evidence="2">The sequence shown here is derived from an EMBL/GenBank/DDBJ whole genome shotgun (WGS) entry which is preliminary data.</text>
</comment>
<sequence length="511" mass="59028">MKNGHTVHFREWVHDNQKTGVDGHNQERPYVPPSLLELYWDIEEVREALDYCGIMENAAQIVTRFLRIFSTLVYVGQTQKITLFTNRNRDDFDLPILDPSFEWKTPLRDFWDEQWMFCPLEFSKELIFKRELHTRQILPVTYGESLGDHAWAGNGPSYEKVQIHPECNTMTHDTTLVFKIFKGPEMKSQYKAEAELYARLPANPKIESLISKHYGSFSWEENDTRIIILEYAAMGSLLDFFRNTLPPVTTEEFEMLWRELLKLVSGLHVIHTLGRPGGDGESGRVFTNALTTSRVYWDIQPANILVFPHPPNDPPRESSRFDVRFKLADLRLAEARGGLIPDGRFKIQNEGNLMYSAPECYSNYPVQVEVRSEVGTNVDVWALGAVYSEVLVWSISGEPGRDRYQVYRKEAIKRLGYINNKEFEACFHDGEDVLAAVKEFHDKVLQQKRENDSISEMMSRFILEDMLRKANSRLTTNMLIRRANRLIETVQREAVTGPSWSPLQAASTHGP</sequence>
<dbReference type="InterPro" id="IPR011009">
    <property type="entry name" value="Kinase-like_dom_sf"/>
</dbReference>
<evidence type="ECO:0000259" key="1">
    <source>
        <dbReference type="PROSITE" id="PS50011"/>
    </source>
</evidence>
<dbReference type="AlphaFoldDB" id="A0A9P9HDH2"/>
<dbReference type="PROSITE" id="PS50011">
    <property type="entry name" value="PROTEIN_KINASE_DOM"/>
    <property type="match status" value="1"/>
</dbReference>
<proteinExistence type="predicted"/>